<dbReference type="Gene3D" id="2.30.30.750">
    <property type="match status" value="1"/>
</dbReference>
<keyword evidence="4" id="KW-1185">Reference proteome</keyword>
<dbReference type="InterPro" id="IPR047008">
    <property type="entry name" value="XRN1_SH3_sf"/>
</dbReference>
<feature type="non-terminal residue" evidence="3">
    <location>
        <position position="1"/>
    </location>
</feature>
<evidence type="ECO:0000256" key="1">
    <source>
        <dbReference type="SAM" id="MobiDB-lite"/>
    </source>
</evidence>
<reference evidence="3" key="1">
    <citation type="submission" date="2022-11" db="EMBL/GenBank/DDBJ databases">
        <title>Centuries of genome instability and evolution in soft-shell clam transmissible cancer (bioRxiv).</title>
        <authorList>
            <person name="Hart S.F.M."/>
            <person name="Yonemitsu M.A."/>
            <person name="Giersch R.M."/>
            <person name="Beal B.F."/>
            <person name="Arriagada G."/>
            <person name="Davis B.W."/>
            <person name="Ostrander E.A."/>
            <person name="Goff S.P."/>
            <person name="Metzger M.J."/>
        </authorList>
    </citation>
    <scope>NUCLEOTIDE SEQUENCE</scope>
    <source>
        <strain evidence="3">MELC-2E11</strain>
        <tissue evidence="3">Siphon/mantle</tissue>
    </source>
</reference>
<accession>A0ABY7EV39</accession>
<dbReference type="EMBL" id="CP111020">
    <property type="protein sequence ID" value="WAR13813.1"/>
    <property type="molecule type" value="Genomic_DNA"/>
</dbReference>
<gene>
    <name evidence="3" type="ORF">MAR_003918</name>
</gene>
<organism evidence="3 4">
    <name type="scientific">Mya arenaria</name>
    <name type="common">Soft-shell clam</name>
    <dbReference type="NCBI Taxonomy" id="6604"/>
    <lineage>
        <taxon>Eukaryota</taxon>
        <taxon>Metazoa</taxon>
        <taxon>Spiralia</taxon>
        <taxon>Lophotrochozoa</taxon>
        <taxon>Mollusca</taxon>
        <taxon>Bivalvia</taxon>
        <taxon>Autobranchia</taxon>
        <taxon>Heteroconchia</taxon>
        <taxon>Euheterodonta</taxon>
        <taxon>Imparidentia</taxon>
        <taxon>Neoheterodontei</taxon>
        <taxon>Myida</taxon>
        <taxon>Myoidea</taxon>
        <taxon>Myidae</taxon>
        <taxon>Mya</taxon>
    </lineage>
</organism>
<feature type="domain" description="5'-3' exoribonuclease 1 SH3-like" evidence="2">
    <location>
        <begin position="16"/>
        <end position="45"/>
    </location>
</feature>
<protein>
    <submittedName>
        <fullName evidence="3">XRN1-like protein</fullName>
    </submittedName>
</protein>
<evidence type="ECO:0000313" key="4">
    <source>
        <dbReference type="Proteomes" id="UP001164746"/>
    </source>
</evidence>
<proteinExistence type="predicted"/>
<name>A0ABY7EV39_MYAAR</name>
<evidence type="ECO:0000313" key="3">
    <source>
        <dbReference type="EMBL" id="WAR13813.1"/>
    </source>
</evidence>
<evidence type="ECO:0000259" key="2">
    <source>
        <dbReference type="Pfam" id="PF18129"/>
    </source>
</evidence>
<dbReference type="Proteomes" id="UP001164746">
    <property type="component" value="Chromosome 9"/>
</dbReference>
<feature type="region of interest" description="Disordered" evidence="1">
    <location>
        <begin position="133"/>
        <end position="153"/>
    </location>
</feature>
<sequence length="214" mass="24232">PIIPSGSLIPDSSTGYQLFDRVVNTRQGFSVPFGLRGTIVGIHQAEVEINTVNSSNRGYRMFPSALLNLTHGERKNGAWPSTRVNMSAQQMQGQNQARQYRNVSSDFTNADAAAWQPSFNKNDQYQGQQRNQGYHYNREGNNSGQRGRQTNNLDYDRHNWRDYHQQRRQQYGQQLEVTTAVNVVARPTTWIMNVITGVITTSNGGSSMDNSLRF</sequence>
<dbReference type="InterPro" id="IPR041385">
    <property type="entry name" value="SH3_12"/>
</dbReference>
<dbReference type="Pfam" id="PF18129">
    <property type="entry name" value="SH3_12"/>
    <property type="match status" value="1"/>
</dbReference>